<reference evidence="14" key="1">
    <citation type="submission" date="2020-01" db="EMBL/GenBank/DDBJ databases">
        <authorList>
            <person name="Meier V. D."/>
            <person name="Meier V D."/>
        </authorList>
    </citation>
    <scope>NUCLEOTIDE SEQUENCE</scope>
    <source>
        <strain evidence="14">HLG_WM_MAG_09</strain>
    </source>
</reference>
<dbReference type="GO" id="GO:0046872">
    <property type="term" value="F:metal ion binding"/>
    <property type="evidence" value="ECO:0007669"/>
    <property type="project" value="UniProtKB-KW"/>
</dbReference>
<name>A0A6S6TNJ6_9GAMM</name>
<gene>
    <name evidence="14" type="ORF">HELGO_WM15676</name>
</gene>
<sequence length="189" mass="21004">MKVNFANGILESARQIPSPNHDCRPDNTHPSLIVIHNISLPPGEFGGNGIDELFTNCLNPDEHPFYAEICHLKVASHLLIRRDGEVVQYVPFHQRAFHAGVSCYQGRGNCNDFSIGIELEGSDYVEFTSIQYDSLIDVIMSLCSAYSELNVENITGHQHIAEGRKTDPGPFFDWKILSDALHADLPAKA</sequence>
<keyword evidence="9" id="KW-0862">Zinc</keyword>
<accession>A0A6S6TNJ6</accession>
<keyword evidence="8 14" id="KW-0378">Hydrolase</keyword>
<comment type="catalytic activity">
    <reaction evidence="1">
        <text>Hydrolyzes the link between N-acetylmuramoyl residues and L-amino acid residues in certain cell-wall glycopeptides.</text>
        <dbReference type="EC" id="3.5.1.28"/>
    </reaction>
</comment>
<organism evidence="14">
    <name type="scientific">uncultured Thiotrichaceae bacterium</name>
    <dbReference type="NCBI Taxonomy" id="298394"/>
    <lineage>
        <taxon>Bacteria</taxon>
        <taxon>Pseudomonadati</taxon>
        <taxon>Pseudomonadota</taxon>
        <taxon>Gammaproteobacteria</taxon>
        <taxon>Thiotrichales</taxon>
        <taxon>Thiotrichaceae</taxon>
        <taxon>environmental samples</taxon>
    </lineage>
</organism>
<keyword evidence="10" id="KW-0961">Cell wall biogenesis/degradation</keyword>
<dbReference type="SUPFAM" id="SSF55846">
    <property type="entry name" value="N-acetylmuramoyl-L-alanine amidase-like"/>
    <property type="match status" value="1"/>
</dbReference>
<dbReference type="NCBIfam" id="NF008758">
    <property type="entry name" value="PRK11789.1"/>
    <property type="match status" value="1"/>
</dbReference>
<dbReference type="PANTHER" id="PTHR30417:SF4">
    <property type="entry name" value="1,6-ANHYDRO-N-ACETYLMURAMYL-L-ALANINE AMIDASE AMPD"/>
    <property type="match status" value="1"/>
</dbReference>
<dbReference type="EC" id="3.5.1.28" evidence="5"/>
<evidence type="ECO:0000256" key="1">
    <source>
        <dbReference type="ARBA" id="ARBA00001561"/>
    </source>
</evidence>
<proteinExistence type="inferred from homology"/>
<dbReference type="AlphaFoldDB" id="A0A6S6TNJ6"/>
<feature type="domain" description="N-acetylmuramoyl-L-alanine amidase" evidence="13">
    <location>
        <begin position="18"/>
        <end position="169"/>
    </location>
</feature>
<dbReference type="GO" id="GO:0005737">
    <property type="term" value="C:cytoplasm"/>
    <property type="evidence" value="ECO:0007669"/>
    <property type="project" value="UniProtKB-SubCell"/>
</dbReference>
<evidence type="ECO:0000256" key="6">
    <source>
        <dbReference type="ARBA" id="ARBA00022490"/>
    </source>
</evidence>
<protein>
    <recommendedName>
        <fullName evidence="11">1,6-anhydro-N-acetylmuramyl-L-alanine amidase AmpD</fullName>
        <ecNumber evidence="5">3.5.1.28</ecNumber>
    </recommendedName>
    <alternativeName>
        <fullName evidence="12">N-acetylmuramoyl-L-alanine amidase</fullName>
    </alternativeName>
</protein>
<dbReference type="Gene3D" id="3.40.80.10">
    <property type="entry name" value="Peptidoglycan recognition protein-like"/>
    <property type="match status" value="1"/>
</dbReference>
<dbReference type="SMART" id="SM00644">
    <property type="entry name" value="Ami_2"/>
    <property type="match status" value="1"/>
</dbReference>
<comment type="similarity">
    <text evidence="4">Belongs to the N-acetylmuramoyl-L-alanine amidase 2 family.</text>
</comment>
<evidence type="ECO:0000256" key="11">
    <source>
        <dbReference type="ARBA" id="ARBA00039257"/>
    </source>
</evidence>
<evidence type="ECO:0000256" key="2">
    <source>
        <dbReference type="ARBA" id="ARBA00001947"/>
    </source>
</evidence>
<evidence type="ECO:0000259" key="13">
    <source>
        <dbReference type="SMART" id="SM00644"/>
    </source>
</evidence>
<dbReference type="Pfam" id="PF01510">
    <property type="entry name" value="Amidase_2"/>
    <property type="match status" value="1"/>
</dbReference>
<dbReference type="GO" id="GO:0071555">
    <property type="term" value="P:cell wall organization"/>
    <property type="evidence" value="ECO:0007669"/>
    <property type="project" value="UniProtKB-KW"/>
</dbReference>
<dbReference type="InterPro" id="IPR036505">
    <property type="entry name" value="Amidase/PGRP_sf"/>
</dbReference>
<evidence type="ECO:0000256" key="8">
    <source>
        <dbReference type="ARBA" id="ARBA00022801"/>
    </source>
</evidence>
<evidence type="ECO:0000256" key="9">
    <source>
        <dbReference type="ARBA" id="ARBA00022833"/>
    </source>
</evidence>
<evidence type="ECO:0000256" key="7">
    <source>
        <dbReference type="ARBA" id="ARBA00022723"/>
    </source>
</evidence>
<evidence type="ECO:0000256" key="12">
    <source>
        <dbReference type="ARBA" id="ARBA00042615"/>
    </source>
</evidence>
<dbReference type="EMBL" id="CACVAT010000350">
    <property type="protein sequence ID" value="CAA6820815.1"/>
    <property type="molecule type" value="Genomic_DNA"/>
</dbReference>
<dbReference type="GO" id="GO:0009254">
    <property type="term" value="P:peptidoglycan turnover"/>
    <property type="evidence" value="ECO:0007669"/>
    <property type="project" value="TreeGrafter"/>
</dbReference>
<evidence type="ECO:0000256" key="3">
    <source>
        <dbReference type="ARBA" id="ARBA00004496"/>
    </source>
</evidence>
<dbReference type="PANTHER" id="PTHR30417">
    <property type="entry name" value="N-ACETYLMURAMOYL-L-ALANINE AMIDASE AMID"/>
    <property type="match status" value="1"/>
</dbReference>
<dbReference type="GO" id="GO:0009253">
    <property type="term" value="P:peptidoglycan catabolic process"/>
    <property type="evidence" value="ECO:0007669"/>
    <property type="project" value="InterPro"/>
</dbReference>
<keyword evidence="6" id="KW-0963">Cytoplasm</keyword>
<evidence type="ECO:0000256" key="10">
    <source>
        <dbReference type="ARBA" id="ARBA00023316"/>
    </source>
</evidence>
<keyword evidence="7" id="KW-0479">Metal-binding</keyword>
<dbReference type="GO" id="GO:0008745">
    <property type="term" value="F:N-acetylmuramoyl-L-alanine amidase activity"/>
    <property type="evidence" value="ECO:0007669"/>
    <property type="project" value="UniProtKB-EC"/>
</dbReference>
<dbReference type="InterPro" id="IPR051206">
    <property type="entry name" value="NAMLAA_amidase_2"/>
</dbReference>
<comment type="subcellular location">
    <subcellularLocation>
        <location evidence="3">Cytoplasm</location>
    </subcellularLocation>
</comment>
<evidence type="ECO:0000256" key="5">
    <source>
        <dbReference type="ARBA" id="ARBA00011901"/>
    </source>
</evidence>
<comment type="cofactor">
    <cofactor evidence="2">
        <name>Zn(2+)</name>
        <dbReference type="ChEBI" id="CHEBI:29105"/>
    </cofactor>
</comment>
<dbReference type="CDD" id="cd06583">
    <property type="entry name" value="PGRP"/>
    <property type="match status" value="1"/>
</dbReference>
<evidence type="ECO:0000313" key="14">
    <source>
        <dbReference type="EMBL" id="CAA6820815.1"/>
    </source>
</evidence>
<evidence type="ECO:0000256" key="4">
    <source>
        <dbReference type="ARBA" id="ARBA00007553"/>
    </source>
</evidence>
<dbReference type="InterPro" id="IPR002502">
    <property type="entry name" value="Amidase_domain"/>
</dbReference>